<gene>
    <name evidence="6 7" type="primary">pcyA</name>
    <name evidence="7" type="ORF">H1P_1160017</name>
</gene>
<comment type="catalytic activity">
    <reaction evidence="5 6">
        <text>(2R,3Z)-phycocyanobilin + 4 oxidized [2Fe-2S]-[ferredoxin] = biliverdin IXalpha + 4 reduced [2Fe-2S]-[ferredoxin] + 4 H(+)</text>
        <dbReference type="Rhea" id="RHEA:15309"/>
        <dbReference type="Rhea" id="RHEA-COMP:10000"/>
        <dbReference type="Rhea" id="RHEA-COMP:10001"/>
        <dbReference type="ChEBI" id="CHEBI:15378"/>
        <dbReference type="ChEBI" id="CHEBI:33737"/>
        <dbReference type="ChEBI" id="CHEBI:33738"/>
        <dbReference type="ChEBI" id="CHEBI:57437"/>
        <dbReference type="ChEBI" id="CHEBI:57991"/>
        <dbReference type="EC" id="1.3.7.5"/>
    </reaction>
</comment>
<sequence>MLQSSQPSLRQEQHILIRQLADSIIESWQKYLNLEPYQLPEGLGYVEGKLEGEKLRIENRCYQTREFRKIHLELAKVGNNLDILHCVMFPRSEYPLPMFGCDIVAGKAGISAAIADLSPTSPEKTLSESYKQELKTLNPEKFSQHRELPPWADIFSEYCLFIRPQTEQEEQDFLHYTEEMLRIHSQQAVIAKPLSPQQQELYLAGQEYYCNKQQKNDKTRRVLEKAFGPDWAEYYMKSVLFDSPKEKESVLE</sequence>
<organism evidence="7 8">
    <name type="scientific">Hyella patelloides LEGE 07179</name>
    <dbReference type="NCBI Taxonomy" id="945734"/>
    <lineage>
        <taxon>Bacteria</taxon>
        <taxon>Bacillati</taxon>
        <taxon>Cyanobacteriota</taxon>
        <taxon>Cyanophyceae</taxon>
        <taxon>Pleurocapsales</taxon>
        <taxon>Hyellaceae</taxon>
        <taxon>Hyella</taxon>
    </lineage>
</organism>
<dbReference type="PANTHER" id="PTHR34557:SF1">
    <property type="entry name" value="PHYTOCHROMOBILIN:FERREDOXIN OXIDOREDUCTASE, CHLOROPLASTIC"/>
    <property type="match status" value="1"/>
</dbReference>
<dbReference type="Pfam" id="PF05996">
    <property type="entry name" value="Fe_bilin_red"/>
    <property type="match status" value="1"/>
</dbReference>
<dbReference type="GO" id="GO:0050620">
    <property type="term" value="F:phycocyanobilin:ferredoxin oxidoreductase activity"/>
    <property type="evidence" value="ECO:0007669"/>
    <property type="project" value="UniProtKB-UniRule"/>
</dbReference>
<dbReference type="RefSeq" id="WP_144869442.1">
    <property type="nucleotide sequence ID" value="NZ_LR213870.1"/>
</dbReference>
<proteinExistence type="inferred from homology"/>
<dbReference type="InterPro" id="IPR009249">
    <property type="entry name" value="Ferredoxin-dep_bilin_Rdtase"/>
</dbReference>
<dbReference type="InterPro" id="IPR022870">
    <property type="entry name" value="Ferredoxin_bilin_OxRdtase"/>
</dbReference>
<evidence type="ECO:0000256" key="1">
    <source>
        <dbReference type="ARBA" id="ARBA00006908"/>
    </source>
</evidence>
<evidence type="ECO:0000256" key="5">
    <source>
        <dbReference type="ARBA" id="ARBA00049084"/>
    </source>
</evidence>
<name>A0A563VJT6_9CYAN</name>
<protein>
    <recommendedName>
        <fullName evidence="3 6">Phycocyanobilin:ferredoxin oxidoreductase</fullName>
        <ecNumber evidence="2 6">1.3.7.5</ecNumber>
    </recommendedName>
</protein>
<dbReference type="Gene3D" id="3.40.1500.20">
    <property type="match status" value="1"/>
</dbReference>
<dbReference type="OrthoDB" id="581340at2"/>
<dbReference type="Proteomes" id="UP000320055">
    <property type="component" value="Unassembled WGS sequence"/>
</dbReference>
<comment type="function">
    <text evidence="6">Catalyzes the four-electron reduction of biliverdin IX-alpha (2-electron reduction at both the A and D rings); the reaction proceeds via an isolatable 2-electron intermediate, 181,182-dihydrobiliverdin.</text>
</comment>
<dbReference type="EC" id="1.3.7.5" evidence="2 6"/>
<evidence type="ECO:0000313" key="8">
    <source>
        <dbReference type="Proteomes" id="UP000320055"/>
    </source>
</evidence>
<dbReference type="EMBL" id="CAACVJ010000020">
    <property type="protein sequence ID" value="VEP11736.1"/>
    <property type="molecule type" value="Genomic_DNA"/>
</dbReference>
<comment type="similarity">
    <text evidence="1 6">Belongs to the HY2 family.</text>
</comment>
<evidence type="ECO:0000256" key="2">
    <source>
        <dbReference type="ARBA" id="ARBA00012716"/>
    </source>
</evidence>
<dbReference type="AlphaFoldDB" id="A0A563VJT6"/>
<reference evidence="7 8" key="1">
    <citation type="submission" date="2019-01" db="EMBL/GenBank/DDBJ databases">
        <authorList>
            <person name="Brito A."/>
        </authorList>
    </citation>
    <scope>NUCLEOTIDE SEQUENCE [LARGE SCALE GENOMIC DNA]</scope>
    <source>
        <strain evidence="7">1</strain>
    </source>
</reference>
<evidence type="ECO:0000256" key="4">
    <source>
        <dbReference type="ARBA" id="ARBA00023002"/>
    </source>
</evidence>
<dbReference type="NCBIfam" id="NF002760">
    <property type="entry name" value="PRK02816.1"/>
    <property type="match status" value="1"/>
</dbReference>
<accession>A0A563VJT6</accession>
<keyword evidence="8" id="KW-1185">Reference proteome</keyword>
<evidence type="ECO:0000313" key="7">
    <source>
        <dbReference type="EMBL" id="VEP11736.1"/>
    </source>
</evidence>
<evidence type="ECO:0000256" key="3">
    <source>
        <dbReference type="ARBA" id="ARBA00016783"/>
    </source>
</evidence>
<keyword evidence="4 6" id="KW-0560">Oxidoreductase</keyword>
<dbReference type="HAMAP" id="MF_00618">
    <property type="entry name" value="Ferredoxin_bilin_red"/>
    <property type="match status" value="1"/>
</dbReference>
<evidence type="ECO:0000256" key="6">
    <source>
        <dbReference type="HAMAP-Rule" id="MF_00618"/>
    </source>
</evidence>
<dbReference type="PANTHER" id="PTHR34557">
    <property type="entry name" value="PHYTOCHROMOBILIN:FERREDOXIN OXIDOREDUCTASE, CHLOROPLASTIC"/>
    <property type="match status" value="1"/>
</dbReference>
<dbReference type="GO" id="GO:0050897">
    <property type="term" value="F:cobalt ion binding"/>
    <property type="evidence" value="ECO:0007669"/>
    <property type="project" value="InterPro"/>
</dbReference>
<dbReference type="GO" id="GO:0010024">
    <property type="term" value="P:phytochromobilin biosynthetic process"/>
    <property type="evidence" value="ECO:0007669"/>
    <property type="project" value="InterPro"/>
</dbReference>